<proteinExistence type="predicted"/>
<comment type="caution">
    <text evidence="2">The sequence shown here is derived from an EMBL/GenBank/DDBJ whole genome shotgun (WGS) entry which is preliminary data.</text>
</comment>
<keyword evidence="3" id="KW-1185">Reference proteome</keyword>
<dbReference type="GO" id="GO:0000460">
    <property type="term" value="P:maturation of 5.8S rRNA"/>
    <property type="evidence" value="ECO:0007669"/>
    <property type="project" value="TreeGrafter"/>
</dbReference>
<accession>A0A9Q0XFA5</accession>
<dbReference type="Proteomes" id="UP001142489">
    <property type="component" value="Unassembled WGS sequence"/>
</dbReference>
<dbReference type="GO" id="GO:0090730">
    <property type="term" value="C:Las1 complex"/>
    <property type="evidence" value="ECO:0007669"/>
    <property type="project" value="InterPro"/>
</dbReference>
<dbReference type="InterPro" id="IPR007174">
    <property type="entry name" value="Las1"/>
</dbReference>
<dbReference type="Pfam" id="PF04031">
    <property type="entry name" value="Las1"/>
    <property type="match status" value="1"/>
</dbReference>
<feature type="region of interest" description="Disordered" evidence="1">
    <location>
        <begin position="395"/>
        <end position="456"/>
    </location>
</feature>
<dbReference type="EMBL" id="JAPFRF010000015">
    <property type="protein sequence ID" value="KAJ7310575.1"/>
    <property type="molecule type" value="Genomic_DNA"/>
</dbReference>
<dbReference type="OrthoDB" id="10263222at2759"/>
<name>A0A9Q0XFA5_9SAUR</name>
<feature type="region of interest" description="Disordered" evidence="1">
    <location>
        <begin position="130"/>
        <end position="157"/>
    </location>
</feature>
<dbReference type="PANTHER" id="PTHR15002:SF0">
    <property type="entry name" value="RIBOSOMAL BIOGENESIS PROTEIN LAS1L"/>
    <property type="match status" value="1"/>
</dbReference>
<dbReference type="AlphaFoldDB" id="A0A9Q0XFA5"/>
<evidence type="ECO:0000313" key="2">
    <source>
        <dbReference type="EMBL" id="KAJ7310575.1"/>
    </source>
</evidence>
<evidence type="ECO:0000256" key="1">
    <source>
        <dbReference type="SAM" id="MobiDB-lite"/>
    </source>
</evidence>
<reference evidence="2" key="1">
    <citation type="journal article" date="2023" name="DNA Res.">
        <title>Chromosome-level genome assembly of Phrynocephalus forsythii using third-generation DNA sequencing and Hi-C analysis.</title>
        <authorList>
            <person name="Qi Y."/>
            <person name="Zhao W."/>
            <person name="Zhao Y."/>
            <person name="Niu C."/>
            <person name="Cao S."/>
            <person name="Zhang Y."/>
        </authorList>
    </citation>
    <scope>NUCLEOTIDE SEQUENCE</scope>
    <source>
        <tissue evidence="2">Muscle</tissue>
    </source>
</reference>
<gene>
    <name evidence="2" type="ORF">JRQ81_007532</name>
</gene>
<organism evidence="2 3">
    <name type="scientific">Phrynocephalus forsythii</name>
    <dbReference type="NCBI Taxonomy" id="171643"/>
    <lineage>
        <taxon>Eukaryota</taxon>
        <taxon>Metazoa</taxon>
        <taxon>Chordata</taxon>
        <taxon>Craniata</taxon>
        <taxon>Vertebrata</taxon>
        <taxon>Euteleostomi</taxon>
        <taxon>Lepidosauria</taxon>
        <taxon>Squamata</taxon>
        <taxon>Bifurcata</taxon>
        <taxon>Unidentata</taxon>
        <taxon>Episquamata</taxon>
        <taxon>Toxicofera</taxon>
        <taxon>Iguania</taxon>
        <taxon>Acrodonta</taxon>
        <taxon>Agamidae</taxon>
        <taxon>Agaminae</taxon>
        <taxon>Phrynocephalus</taxon>
    </lineage>
</organism>
<dbReference type="GO" id="GO:0004519">
    <property type="term" value="F:endonuclease activity"/>
    <property type="evidence" value="ECO:0007669"/>
    <property type="project" value="InterPro"/>
</dbReference>
<sequence length="556" mass="62671">MTRVRDEDRYGSRMPLAVDCTADLVRCQILDASGDLKSHDLVLTYGLALVRFTNLITERGQKKFYTSLRWLAKQLDIPIWIVDLRHQLTHGVLPPLDTCRKGCSVVLDWLRRTYWSRQLSDGLAGECGEEEAEELSRSESGTDSGQEELERSPSPSCRKLQELQEKVTNVLTSYKNHQLTVLQQLQHVDQACKVWCSSSSEVEWFVAQLKDLLQENREIVASALLEDGFLIPLPDDLQTLKISSQESREWEGGLPRPFLRFWQALLRGLHSKDFTQTLLETMFAELRKHARDPALRSQYLIGWLEKILKANRKWLKLLDCCLEASCWASPHLLHLILSSMDPPLPPDAQKKLIYLTSIYTQEDGYLASPGSAADLQKQQPIYTVESLEWRMKHRSLARGPSRRSGMEEEEGPPGRDEEEEADEEGGGGEKGEEEAGDEEDEQMDAQPAATDEASLVESSAALAEKRVALQGSAWQLSSDRVKWKSFPLGRLPGQMDDPNILLVDKYSTMSALDQVANGGRRSSTTTTSLEWSSTGAEGLLWTQSDLHKLKSGLQLF</sequence>
<evidence type="ECO:0000313" key="3">
    <source>
        <dbReference type="Proteomes" id="UP001142489"/>
    </source>
</evidence>
<dbReference type="PANTHER" id="PTHR15002">
    <property type="entry name" value="RIBOSOMAL BIOGENESIS PROTEIN LAS1L"/>
    <property type="match status" value="1"/>
</dbReference>
<feature type="compositionally biased region" description="Acidic residues" evidence="1">
    <location>
        <begin position="407"/>
        <end position="443"/>
    </location>
</feature>
<protein>
    <recommendedName>
        <fullName evidence="4">Ribosomal biogenesis protein LAS1L</fullName>
    </recommendedName>
</protein>
<dbReference type="GO" id="GO:0000470">
    <property type="term" value="P:maturation of LSU-rRNA"/>
    <property type="evidence" value="ECO:0007669"/>
    <property type="project" value="TreeGrafter"/>
</dbReference>
<evidence type="ECO:0008006" key="4">
    <source>
        <dbReference type="Google" id="ProtNLM"/>
    </source>
</evidence>
<dbReference type="GO" id="GO:0030687">
    <property type="term" value="C:preribosome, large subunit precursor"/>
    <property type="evidence" value="ECO:0007669"/>
    <property type="project" value="TreeGrafter"/>
</dbReference>